<proteinExistence type="predicted"/>
<reference evidence="2" key="1">
    <citation type="submission" date="2014-09" db="EMBL/GenBank/DDBJ databases">
        <authorList>
            <person name="Magalhaes I.L.F."/>
            <person name="Oliveira U."/>
            <person name="Santos F.R."/>
            <person name="Vidigal T.H.D.A."/>
            <person name="Brescovit A.D."/>
            <person name="Santos A.J."/>
        </authorList>
    </citation>
    <scope>NUCLEOTIDE SEQUENCE</scope>
    <source>
        <tissue evidence="2">Shoot tissue taken approximately 20 cm above the soil surface</tissue>
    </source>
</reference>
<protein>
    <submittedName>
        <fullName evidence="2">Uncharacterized protein</fullName>
    </submittedName>
</protein>
<name>A0A0A9HXB7_ARUDO</name>
<feature type="compositionally biased region" description="Low complexity" evidence="1">
    <location>
        <begin position="1"/>
        <end position="19"/>
    </location>
</feature>
<dbReference type="EMBL" id="GBRH01160368">
    <property type="protein sequence ID" value="JAE37528.1"/>
    <property type="molecule type" value="Transcribed_RNA"/>
</dbReference>
<accession>A0A0A9HXB7</accession>
<evidence type="ECO:0000313" key="2">
    <source>
        <dbReference type="EMBL" id="JAE37528.1"/>
    </source>
</evidence>
<feature type="region of interest" description="Disordered" evidence="1">
    <location>
        <begin position="1"/>
        <end position="33"/>
    </location>
</feature>
<organism evidence="2">
    <name type="scientific">Arundo donax</name>
    <name type="common">Giant reed</name>
    <name type="synonym">Donax arundinaceus</name>
    <dbReference type="NCBI Taxonomy" id="35708"/>
    <lineage>
        <taxon>Eukaryota</taxon>
        <taxon>Viridiplantae</taxon>
        <taxon>Streptophyta</taxon>
        <taxon>Embryophyta</taxon>
        <taxon>Tracheophyta</taxon>
        <taxon>Spermatophyta</taxon>
        <taxon>Magnoliopsida</taxon>
        <taxon>Liliopsida</taxon>
        <taxon>Poales</taxon>
        <taxon>Poaceae</taxon>
        <taxon>PACMAD clade</taxon>
        <taxon>Arundinoideae</taxon>
        <taxon>Arundineae</taxon>
        <taxon>Arundo</taxon>
    </lineage>
</organism>
<evidence type="ECO:0000256" key="1">
    <source>
        <dbReference type="SAM" id="MobiDB-lite"/>
    </source>
</evidence>
<dbReference type="AlphaFoldDB" id="A0A0A9HXB7"/>
<sequence length="197" mass="20387">MTTTHGTTVNNTETTASRTAQATKKPSISGPATVAASHGLTDAENGISLATTKSLNSWAWSCTSAKNQRQSICTTASRVAHRRKANPVSRLAPIAAPARRVNPRRRRRPCTCRPATDANTAPSAAECTAMYPRIASTCAEESSARRLMMAAASRLVRSSSRSSPPGGDAGFGGAVSLWTARKKGEAKAGSGCGIGTG</sequence>
<reference evidence="2" key="2">
    <citation type="journal article" date="2015" name="Data Brief">
        <title>Shoot transcriptome of the giant reed, Arundo donax.</title>
        <authorList>
            <person name="Barrero R.A."/>
            <person name="Guerrero F.D."/>
            <person name="Moolhuijzen P."/>
            <person name="Goolsby J.A."/>
            <person name="Tidwell J."/>
            <person name="Bellgard S.E."/>
            <person name="Bellgard M.I."/>
        </authorList>
    </citation>
    <scope>NUCLEOTIDE SEQUENCE</scope>
    <source>
        <tissue evidence="2">Shoot tissue taken approximately 20 cm above the soil surface</tissue>
    </source>
</reference>